<reference evidence="2 3" key="1">
    <citation type="submission" date="2019-03" db="EMBL/GenBank/DDBJ databases">
        <title>Genomic Encyclopedia of Type Strains, Phase IV (KMG-IV): sequencing the most valuable type-strain genomes for metagenomic binning, comparative biology and taxonomic classification.</title>
        <authorList>
            <person name="Goeker M."/>
        </authorList>
    </citation>
    <scope>NUCLEOTIDE SEQUENCE [LARGE SCALE GENOMIC DNA]</scope>
    <source>
        <strain evidence="2 3">DSM 25903</strain>
    </source>
</reference>
<comment type="caution">
    <text evidence="2">The sequence shown here is derived from an EMBL/GenBank/DDBJ whole genome shotgun (WGS) entry which is preliminary data.</text>
</comment>
<organism evidence="2 3">
    <name type="scientific">Enterovirga rhinocerotis</name>
    <dbReference type="NCBI Taxonomy" id="1339210"/>
    <lineage>
        <taxon>Bacteria</taxon>
        <taxon>Pseudomonadati</taxon>
        <taxon>Pseudomonadota</taxon>
        <taxon>Alphaproteobacteria</taxon>
        <taxon>Hyphomicrobiales</taxon>
        <taxon>Methylobacteriaceae</taxon>
        <taxon>Enterovirga</taxon>
    </lineage>
</organism>
<evidence type="ECO:0008006" key="4">
    <source>
        <dbReference type="Google" id="ProtNLM"/>
    </source>
</evidence>
<dbReference type="AlphaFoldDB" id="A0A4R7BW83"/>
<dbReference type="InterPro" id="IPR029058">
    <property type="entry name" value="AB_hydrolase_fold"/>
</dbReference>
<feature type="transmembrane region" description="Helical" evidence="1">
    <location>
        <begin position="133"/>
        <end position="151"/>
    </location>
</feature>
<gene>
    <name evidence="2" type="ORF">EV668_2990</name>
</gene>
<keyword evidence="1" id="KW-1133">Transmembrane helix</keyword>
<keyword evidence="1" id="KW-0472">Membrane</keyword>
<keyword evidence="3" id="KW-1185">Reference proteome</keyword>
<evidence type="ECO:0000256" key="1">
    <source>
        <dbReference type="SAM" id="Phobius"/>
    </source>
</evidence>
<feature type="transmembrane region" description="Helical" evidence="1">
    <location>
        <begin position="104"/>
        <end position="127"/>
    </location>
</feature>
<evidence type="ECO:0000313" key="2">
    <source>
        <dbReference type="EMBL" id="TDR90148.1"/>
    </source>
</evidence>
<dbReference type="EMBL" id="SNZR01000013">
    <property type="protein sequence ID" value="TDR90148.1"/>
    <property type="molecule type" value="Genomic_DNA"/>
</dbReference>
<accession>A0A4R7BW83</accession>
<evidence type="ECO:0000313" key="3">
    <source>
        <dbReference type="Proteomes" id="UP000295122"/>
    </source>
</evidence>
<protein>
    <recommendedName>
        <fullName evidence="4">Lipase (Class 3)</fullName>
    </recommendedName>
</protein>
<keyword evidence="1" id="KW-0812">Transmembrane</keyword>
<name>A0A4R7BW83_9HYPH</name>
<sequence length="388" mass="42392">MPVDLAYGRFVRELARFTRTWSIRAEAGPPTQVGDLVTWTVAAQGNGWTVETDVRMLRWDELMDGVGERPLARRLWEAVLALLDFSVSGALAGYIRLAWRYALFFLYPLVLIVALAALSAAIGIAAARAGAPAWASIPLGLLVFAGLIVWGRTALRLNHLLDDWIFSREIIRRPDPRLRAKIEAAARDLIAAEEEGSADEIVVLGHSLGAVLGAEILARALTLKPSLGTGRVKIGFATVGSSIPKIALHRRASGLRHAVGLVGAAPGIVWIDYQARTDVMNFYKVHAVRDLRAGERGPLVRTVPIRKVLDPDYYRRVRTNFLRIHNQFVSANDVRSIYDYFMIACGPCHLGTLARAQGGAEACIRPDGSIETGRVVPFAPLPGLDVEP</sequence>
<dbReference type="SUPFAM" id="SSF53474">
    <property type="entry name" value="alpha/beta-Hydrolases"/>
    <property type="match status" value="1"/>
</dbReference>
<dbReference type="RefSeq" id="WP_133771312.1">
    <property type="nucleotide sequence ID" value="NZ_SNZR01000013.1"/>
</dbReference>
<proteinExistence type="predicted"/>
<dbReference type="OrthoDB" id="7257484at2"/>
<dbReference type="Proteomes" id="UP000295122">
    <property type="component" value="Unassembled WGS sequence"/>
</dbReference>